<dbReference type="Proteomes" id="UP000501168">
    <property type="component" value="Plasmid pIPMB12"/>
</dbReference>
<sequence length="272" mass="31878">MTNNSNDNDNENVISDQMSLSLFQVAPWNDEMRGIPNDYARSALFTVRNKRVKRTAILNQPIYSANKNVTITYTGVELRAEDDELVWQQVLEFAKRTVFGEWVEFTFYELCKEIGWPINGNYYAKAEDCLSRLQASAVRFTSNRPGLYKTDLESISFLDRFRVQNRGDKSKSRCQVKISKDMVNLFIGNHYSRISWLEYRELSPIARRMYDYFSTHKEPFPLALDSFKSICASDVKTLKKWREMTKKACKELEESKLVKAIWVDNDYIKCVR</sequence>
<dbReference type="AlphaFoldDB" id="A0A6G9IG00"/>
<geneLocation type="plasmid" evidence="2">
    <name>pipmb12</name>
</geneLocation>
<protein>
    <submittedName>
        <fullName evidence="1">TrfA protein</fullName>
    </submittedName>
</protein>
<keyword evidence="2" id="KW-1185">Reference proteome</keyword>
<dbReference type="InterPro" id="IPR010751">
    <property type="entry name" value="TrfA"/>
</dbReference>
<accession>A0A6G9IG00</accession>
<gene>
    <name evidence="1" type="ORF">IPMB12_12095</name>
</gene>
<organism evidence="1 2">
    <name type="scientific">Zophobihabitans entericus</name>
    <dbReference type="NCBI Taxonomy" id="1635327"/>
    <lineage>
        <taxon>Bacteria</taxon>
        <taxon>Pseudomonadati</taxon>
        <taxon>Pseudomonadota</taxon>
        <taxon>Gammaproteobacteria</taxon>
        <taxon>Orbales</taxon>
        <taxon>Orbaceae</taxon>
        <taxon>Zophobihabitans</taxon>
    </lineage>
</organism>
<keyword evidence="1" id="KW-0614">Plasmid</keyword>
<proteinExistence type="predicted"/>
<dbReference type="Pfam" id="PF07042">
    <property type="entry name" value="TrfA"/>
    <property type="match status" value="1"/>
</dbReference>
<dbReference type="KEGG" id="orb:IPMB12_12095"/>
<dbReference type="InParanoid" id="A0A6G9IG00"/>
<evidence type="ECO:0000313" key="1">
    <source>
        <dbReference type="EMBL" id="QIQ22540.1"/>
    </source>
</evidence>
<dbReference type="RefSeq" id="WP_166917836.1">
    <property type="nucleotide sequence ID" value="NZ_CP050254.1"/>
</dbReference>
<evidence type="ECO:0000313" key="2">
    <source>
        <dbReference type="Proteomes" id="UP000501168"/>
    </source>
</evidence>
<name>A0A6G9IG00_9GAMM</name>
<reference evidence="1 2" key="1">
    <citation type="submission" date="2020-03" db="EMBL/GenBank/DDBJ databases">
        <title>Complete genome sequence of Orbus sp. IPMB12 (BCRC 80908).</title>
        <authorList>
            <person name="Lo W.-S."/>
            <person name="Chang T.-H."/>
            <person name="Kuo C.-H."/>
        </authorList>
    </citation>
    <scope>NUCLEOTIDE SEQUENCE [LARGE SCALE GENOMIC DNA]</scope>
    <source>
        <strain evidence="1 2">IPMB12</strain>
        <plasmid evidence="2">pipmb12</plasmid>
    </source>
</reference>
<dbReference type="EMBL" id="CP050254">
    <property type="protein sequence ID" value="QIQ22540.1"/>
    <property type="molecule type" value="Genomic_DNA"/>
</dbReference>